<organism evidence="2 3">
    <name type="scientific">marine gamma proteobacterium HTCC2143</name>
    <dbReference type="NCBI Taxonomy" id="247633"/>
    <lineage>
        <taxon>Bacteria</taxon>
        <taxon>Pseudomonadati</taxon>
        <taxon>Pseudomonadota</taxon>
        <taxon>Gammaproteobacteria</taxon>
        <taxon>Cellvibrionales</taxon>
        <taxon>Spongiibacteraceae</taxon>
        <taxon>BD1-7 clade</taxon>
    </lineage>
</organism>
<dbReference type="UniPathway" id="UPA00544"/>
<proteinExistence type="inferred from homology"/>
<dbReference type="EMBL" id="AAVT01000001">
    <property type="protein sequence ID" value="EAW33223.1"/>
    <property type="molecule type" value="Genomic_DNA"/>
</dbReference>
<comment type="caution">
    <text evidence="2">The sequence shown here is derived from an EMBL/GenBank/DDBJ whole genome shotgun (WGS) entry which is preliminary data.</text>
</comment>
<dbReference type="Gene3D" id="3.30.420.40">
    <property type="match status" value="2"/>
</dbReference>
<dbReference type="GO" id="GO:0016301">
    <property type="term" value="F:kinase activity"/>
    <property type="evidence" value="ECO:0007669"/>
    <property type="project" value="UniProtKB-KW"/>
</dbReference>
<keyword evidence="1" id="KW-0808">Transferase</keyword>
<comment type="function">
    <text evidence="1">Catalyzes the specific phosphorylation of 1,6-anhydro-N-acetylmuramic acid (anhMurNAc) with the simultaneous cleavage of the 1,6-anhydro ring, generating MurNAc-6-P. Is required for the utilization of anhMurNAc either imported from the medium or derived from its own cell wall murein, and thus plays a role in cell wall recycling.</text>
</comment>
<dbReference type="STRING" id="247633.GP2143_18246"/>
<protein>
    <recommendedName>
        <fullName evidence="1">Anhydro-N-acetylmuramic acid kinase</fullName>
        <ecNumber evidence="1">2.7.1.170</ecNumber>
    </recommendedName>
    <alternativeName>
        <fullName evidence="1">AnhMurNAc kinase</fullName>
    </alternativeName>
</protein>
<keyword evidence="1" id="KW-0119">Carbohydrate metabolism</keyword>
<evidence type="ECO:0000256" key="1">
    <source>
        <dbReference type="HAMAP-Rule" id="MF_01270"/>
    </source>
</evidence>
<dbReference type="eggNOG" id="COG2377">
    <property type="taxonomic scope" value="Bacteria"/>
</dbReference>
<reference evidence="2 3" key="1">
    <citation type="journal article" date="2010" name="J. Bacteriol.">
        <title>Genome sequence of the oligotrophic marine Gammaproteobacterium HTCC2143, isolated from the Oregon Coast.</title>
        <authorList>
            <person name="Oh H.M."/>
            <person name="Kang I."/>
            <person name="Ferriera S."/>
            <person name="Giovannoni S.J."/>
            <person name="Cho J.C."/>
        </authorList>
    </citation>
    <scope>NUCLEOTIDE SEQUENCE [LARGE SCALE GENOMIC DNA]</scope>
    <source>
        <strain evidence="2 3">HTCC2143</strain>
    </source>
</reference>
<comment type="similarity">
    <text evidence="1">Belongs to the anhydro-N-acetylmuramic acid kinase family.</text>
</comment>
<dbReference type="GO" id="GO:0006040">
    <property type="term" value="P:amino sugar metabolic process"/>
    <property type="evidence" value="ECO:0007669"/>
    <property type="project" value="InterPro"/>
</dbReference>
<sequence length="374" mass="40763">MVARYSNVTPQLYVGLMSGTSLDSIDAGLFDLSTGTFQMVAALEYPLPKELRQQLIGLCQPGDNEIDRMGSADRALGLVFSRATNQLLRENNIDMANVVAIGSHGQTIRHRPELEYSFTTQIGDPNTIAFETGITTVADFRRKDIAAGGQGAPLAPAFHRAAFRSNRFNRAIVNIGGMANISFLGSEGACFGFDTGPGNILMDEWIHRNQQKDYDKDGVWAATGQVHDSLLATLLTHPFLAKETPKSTGREDFNIAWLTKVIENKNYLAEDVQATLLEFTARTITREIDHISAGVDEVYICGGGAYNSALMQRIETLIQPRPLATTTALGIPPQWVESAAFAWLGQQTLNRNSGNICSVTGATREVILGAVHYP</sequence>
<dbReference type="Proteomes" id="UP000004931">
    <property type="component" value="Unassembled WGS sequence"/>
</dbReference>
<comment type="catalytic activity">
    <reaction evidence="1">
        <text>1,6-anhydro-N-acetyl-beta-muramate + ATP + H2O = N-acetyl-D-muramate 6-phosphate + ADP + H(+)</text>
        <dbReference type="Rhea" id="RHEA:24952"/>
        <dbReference type="ChEBI" id="CHEBI:15377"/>
        <dbReference type="ChEBI" id="CHEBI:15378"/>
        <dbReference type="ChEBI" id="CHEBI:30616"/>
        <dbReference type="ChEBI" id="CHEBI:58690"/>
        <dbReference type="ChEBI" id="CHEBI:58722"/>
        <dbReference type="ChEBI" id="CHEBI:456216"/>
        <dbReference type="EC" id="2.7.1.170"/>
    </reaction>
</comment>
<accession>A0YAR9</accession>
<dbReference type="PANTHER" id="PTHR30605:SF0">
    <property type="entry name" value="ANHYDRO-N-ACETYLMURAMIC ACID KINASE"/>
    <property type="match status" value="1"/>
</dbReference>
<dbReference type="GO" id="GO:0005524">
    <property type="term" value="F:ATP binding"/>
    <property type="evidence" value="ECO:0007669"/>
    <property type="project" value="UniProtKB-UniRule"/>
</dbReference>
<keyword evidence="3" id="KW-1185">Reference proteome</keyword>
<dbReference type="Pfam" id="PF03702">
    <property type="entry name" value="AnmK"/>
    <property type="match status" value="1"/>
</dbReference>
<name>A0YAR9_9GAMM</name>
<dbReference type="UniPathway" id="UPA00343"/>
<evidence type="ECO:0000313" key="2">
    <source>
        <dbReference type="EMBL" id="EAW33223.1"/>
    </source>
</evidence>
<dbReference type="CDD" id="cd24050">
    <property type="entry name" value="ASKHA_NBD_ANMK"/>
    <property type="match status" value="1"/>
</dbReference>
<dbReference type="GO" id="GO:0016773">
    <property type="term" value="F:phosphotransferase activity, alcohol group as acceptor"/>
    <property type="evidence" value="ECO:0007669"/>
    <property type="project" value="UniProtKB-UniRule"/>
</dbReference>
<keyword evidence="1" id="KW-0418">Kinase</keyword>
<dbReference type="NCBIfam" id="NF007139">
    <property type="entry name" value="PRK09585.1-3"/>
    <property type="match status" value="1"/>
</dbReference>
<feature type="binding site" evidence="1">
    <location>
        <begin position="19"/>
        <end position="26"/>
    </location>
    <ligand>
        <name>ATP</name>
        <dbReference type="ChEBI" id="CHEBI:30616"/>
    </ligand>
</feature>
<evidence type="ECO:0000313" key="3">
    <source>
        <dbReference type="Proteomes" id="UP000004931"/>
    </source>
</evidence>
<dbReference type="EC" id="2.7.1.170" evidence="1"/>
<keyword evidence="1" id="KW-0547">Nucleotide-binding</keyword>
<dbReference type="PANTHER" id="PTHR30605">
    <property type="entry name" value="ANHYDRO-N-ACETYLMURAMIC ACID KINASE"/>
    <property type="match status" value="1"/>
</dbReference>
<dbReference type="InterPro" id="IPR005338">
    <property type="entry name" value="Anhydro_N_Ac-Mur_kinase"/>
</dbReference>
<dbReference type="InterPro" id="IPR043129">
    <property type="entry name" value="ATPase_NBD"/>
</dbReference>
<dbReference type="GO" id="GO:0009254">
    <property type="term" value="P:peptidoglycan turnover"/>
    <property type="evidence" value="ECO:0007669"/>
    <property type="project" value="UniProtKB-UniRule"/>
</dbReference>
<dbReference type="GO" id="GO:0097175">
    <property type="term" value="P:1,6-anhydro-N-acetyl-beta-muramic acid catabolic process"/>
    <property type="evidence" value="ECO:0007669"/>
    <property type="project" value="UniProtKB-UniRule"/>
</dbReference>
<dbReference type="AlphaFoldDB" id="A0YAR9"/>
<gene>
    <name evidence="1" type="primary">anmK</name>
    <name evidence="2" type="ORF">GP2143_18246</name>
</gene>
<dbReference type="OrthoDB" id="9763949at2"/>
<keyword evidence="1" id="KW-0067">ATP-binding</keyword>
<dbReference type="HAMAP" id="MF_01270">
    <property type="entry name" value="AnhMurNAc_kinase"/>
    <property type="match status" value="1"/>
</dbReference>
<comment type="pathway">
    <text evidence="1">Cell wall biogenesis; peptidoglycan recycling.</text>
</comment>
<comment type="pathway">
    <text evidence="1">Amino-sugar metabolism; 1,6-anhydro-N-acetylmuramate degradation.</text>
</comment>
<dbReference type="SUPFAM" id="SSF53067">
    <property type="entry name" value="Actin-like ATPase domain"/>
    <property type="match status" value="1"/>
</dbReference>